<dbReference type="Proteomes" id="UP000886501">
    <property type="component" value="Unassembled WGS sequence"/>
</dbReference>
<reference evidence="1" key="2">
    <citation type="journal article" date="2020" name="Nat. Commun.">
        <title>Large-scale genome sequencing of mycorrhizal fungi provides insights into the early evolution of symbiotic traits.</title>
        <authorList>
            <person name="Miyauchi S."/>
            <person name="Kiss E."/>
            <person name="Kuo A."/>
            <person name="Drula E."/>
            <person name="Kohler A."/>
            <person name="Sanchez-Garcia M."/>
            <person name="Morin E."/>
            <person name="Andreopoulos B."/>
            <person name="Barry K.W."/>
            <person name="Bonito G."/>
            <person name="Buee M."/>
            <person name="Carver A."/>
            <person name="Chen C."/>
            <person name="Cichocki N."/>
            <person name="Clum A."/>
            <person name="Culley D."/>
            <person name="Crous P.W."/>
            <person name="Fauchery L."/>
            <person name="Girlanda M."/>
            <person name="Hayes R.D."/>
            <person name="Keri Z."/>
            <person name="LaButti K."/>
            <person name="Lipzen A."/>
            <person name="Lombard V."/>
            <person name="Magnuson J."/>
            <person name="Maillard F."/>
            <person name="Murat C."/>
            <person name="Nolan M."/>
            <person name="Ohm R.A."/>
            <person name="Pangilinan J."/>
            <person name="Pereira M.F."/>
            <person name="Perotto S."/>
            <person name="Peter M."/>
            <person name="Pfister S."/>
            <person name="Riley R."/>
            <person name="Sitrit Y."/>
            <person name="Stielow J.B."/>
            <person name="Szollosi G."/>
            <person name="Zifcakova L."/>
            <person name="Stursova M."/>
            <person name="Spatafora J.W."/>
            <person name="Tedersoo L."/>
            <person name="Vaario L.M."/>
            <person name="Yamada A."/>
            <person name="Yan M."/>
            <person name="Wang P."/>
            <person name="Xu J."/>
            <person name="Bruns T."/>
            <person name="Baldrian P."/>
            <person name="Vilgalys R."/>
            <person name="Dunand C."/>
            <person name="Henrissat B."/>
            <person name="Grigoriev I.V."/>
            <person name="Hibbett D."/>
            <person name="Nagy L.G."/>
            <person name="Martin F.M."/>
        </authorList>
    </citation>
    <scope>NUCLEOTIDE SEQUENCE</scope>
    <source>
        <strain evidence="1">P2</strain>
    </source>
</reference>
<accession>A0ACB6ZB15</accession>
<proteinExistence type="predicted"/>
<evidence type="ECO:0000313" key="1">
    <source>
        <dbReference type="EMBL" id="KAF9646742.1"/>
    </source>
</evidence>
<protein>
    <submittedName>
        <fullName evidence="1">Uncharacterized protein</fullName>
    </submittedName>
</protein>
<sequence>MRRVQVNRCWIIMTIAWPASHPLPHHHCRLTLFQLPRCILQLFDPLMAISPTTPKREESNASPDNSDKENDAPRDPLSLSQYFNQSYHADSLQKSATPNGKLIDFGSASIGGGDELALSGSSAVTTEPQLETGDGLLSTPYRCEWWILSRGCFHDRCDILRSQIRYCCFRTGYYSLSPRL</sequence>
<comment type="caution">
    <text evidence="1">The sequence shown here is derived from an EMBL/GenBank/DDBJ whole genome shotgun (WGS) entry which is preliminary data.</text>
</comment>
<gene>
    <name evidence="1" type="ORF">BDM02DRAFT_2976709</name>
</gene>
<organism evidence="1 2">
    <name type="scientific">Thelephora ganbajun</name>
    <name type="common">Ganba fungus</name>
    <dbReference type="NCBI Taxonomy" id="370292"/>
    <lineage>
        <taxon>Eukaryota</taxon>
        <taxon>Fungi</taxon>
        <taxon>Dikarya</taxon>
        <taxon>Basidiomycota</taxon>
        <taxon>Agaricomycotina</taxon>
        <taxon>Agaricomycetes</taxon>
        <taxon>Thelephorales</taxon>
        <taxon>Thelephoraceae</taxon>
        <taxon>Thelephora</taxon>
    </lineage>
</organism>
<keyword evidence="2" id="KW-1185">Reference proteome</keyword>
<reference evidence="1" key="1">
    <citation type="submission" date="2019-10" db="EMBL/GenBank/DDBJ databases">
        <authorList>
            <consortium name="DOE Joint Genome Institute"/>
            <person name="Kuo A."/>
            <person name="Miyauchi S."/>
            <person name="Kiss E."/>
            <person name="Drula E."/>
            <person name="Kohler A."/>
            <person name="Sanchez-Garcia M."/>
            <person name="Andreopoulos B."/>
            <person name="Barry K.W."/>
            <person name="Bonito G."/>
            <person name="Buee M."/>
            <person name="Carver A."/>
            <person name="Chen C."/>
            <person name="Cichocki N."/>
            <person name="Clum A."/>
            <person name="Culley D."/>
            <person name="Crous P.W."/>
            <person name="Fauchery L."/>
            <person name="Girlanda M."/>
            <person name="Hayes R."/>
            <person name="Keri Z."/>
            <person name="Labutti K."/>
            <person name="Lipzen A."/>
            <person name="Lombard V."/>
            <person name="Magnuson J."/>
            <person name="Maillard F."/>
            <person name="Morin E."/>
            <person name="Murat C."/>
            <person name="Nolan M."/>
            <person name="Ohm R."/>
            <person name="Pangilinan J."/>
            <person name="Pereira M."/>
            <person name="Perotto S."/>
            <person name="Peter M."/>
            <person name="Riley R."/>
            <person name="Sitrit Y."/>
            <person name="Stielow B."/>
            <person name="Szollosi G."/>
            <person name="Zifcakova L."/>
            <person name="Stursova M."/>
            <person name="Spatafora J.W."/>
            <person name="Tedersoo L."/>
            <person name="Vaario L.-M."/>
            <person name="Yamada A."/>
            <person name="Yan M."/>
            <person name="Wang P."/>
            <person name="Xu J."/>
            <person name="Bruns T."/>
            <person name="Baldrian P."/>
            <person name="Vilgalys R."/>
            <person name="Henrissat B."/>
            <person name="Grigoriev I.V."/>
            <person name="Hibbett D."/>
            <person name="Nagy L.G."/>
            <person name="Martin F.M."/>
        </authorList>
    </citation>
    <scope>NUCLEOTIDE SEQUENCE</scope>
    <source>
        <strain evidence="1">P2</strain>
    </source>
</reference>
<dbReference type="EMBL" id="MU118050">
    <property type="protein sequence ID" value="KAF9646742.1"/>
    <property type="molecule type" value="Genomic_DNA"/>
</dbReference>
<evidence type="ECO:0000313" key="2">
    <source>
        <dbReference type="Proteomes" id="UP000886501"/>
    </source>
</evidence>
<name>A0ACB6ZB15_THEGA</name>